<protein>
    <submittedName>
        <fullName evidence="1">Uncharacterized protein</fullName>
    </submittedName>
</protein>
<name>A0AAD9S1E0_9HYME</name>
<reference evidence="1" key="2">
    <citation type="journal article" date="2023" name="Commun. Biol.">
        <title>Intrasexual cuticular hydrocarbon dimorphism in a wasp sheds light on hydrocarbon biosynthesis genes in Hymenoptera.</title>
        <authorList>
            <person name="Moris V.C."/>
            <person name="Podsiadlowski L."/>
            <person name="Martin S."/>
            <person name="Oeyen J.P."/>
            <person name="Donath A."/>
            <person name="Petersen M."/>
            <person name="Wilbrandt J."/>
            <person name="Misof B."/>
            <person name="Liedtke D."/>
            <person name="Thamm M."/>
            <person name="Scheiner R."/>
            <person name="Schmitt T."/>
            <person name="Niehuis O."/>
        </authorList>
    </citation>
    <scope>NUCLEOTIDE SEQUENCE</scope>
    <source>
        <strain evidence="1">GBR_01_08_01A</strain>
    </source>
</reference>
<gene>
    <name evidence="1" type="ORF">KPH14_007865</name>
</gene>
<keyword evidence="2" id="KW-1185">Reference proteome</keyword>
<dbReference type="EMBL" id="JAIFRP010000001">
    <property type="protein sequence ID" value="KAK2589315.1"/>
    <property type="molecule type" value="Genomic_DNA"/>
</dbReference>
<evidence type="ECO:0000313" key="1">
    <source>
        <dbReference type="EMBL" id="KAK2589315.1"/>
    </source>
</evidence>
<comment type="caution">
    <text evidence="1">The sequence shown here is derived from an EMBL/GenBank/DDBJ whole genome shotgun (WGS) entry which is preliminary data.</text>
</comment>
<evidence type="ECO:0000313" key="2">
    <source>
        <dbReference type="Proteomes" id="UP001258017"/>
    </source>
</evidence>
<reference evidence="1" key="1">
    <citation type="submission" date="2021-08" db="EMBL/GenBank/DDBJ databases">
        <authorList>
            <person name="Misof B."/>
            <person name="Oliver O."/>
            <person name="Podsiadlowski L."/>
            <person name="Donath A."/>
            <person name="Peters R."/>
            <person name="Mayer C."/>
            <person name="Rust J."/>
            <person name="Gunkel S."/>
            <person name="Lesny P."/>
            <person name="Martin S."/>
            <person name="Oeyen J.P."/>
            <person name="Petersen M."/>
            <person name="Panagiotis P."/>
            <person name="Wilbrandt J."/>
            <person name="Tanja T."/>
        </authorList>
    </citation>
    <scope>NUCLEOTIDE SEQUENCE</scope>
    <source>
        <strain evidence="1">GBR_01_08_01A</strain>
        <tissue evidence="1">Thorax + abdomen</tissue>
    </source>
</reference>
<organism evidence="1 2">
    <name type="scientific">Odynerus spinipes</name>
    <dbReference type="NCBI Taxonomy" id="1348599"/>
    <lineage>
        <taxon>Eukaryota</taxon>
        <taxon>Metazoa</taxon>
        <taxon>Ecdysozoa</taxon>
        <taxon>Arthropoda</taxon>
        <taxon>Hexapoda</taxon>
        <taxon>Insecta</taxon>
        <taxon>Pterygota</taxon>
        <taxon>Neoptera</taxon>
        <taxon>Endopterygota</taxon>
        <taxon>Hymenoptera</taxon>
        <taxon>Apocrita</taxon>
        <taxon>Aculeata</taxon>
        <taxon>Vespoidea</taxon>
        <taxon>Vespidae</taxon>
        <taxon>Eumeninae</taxon>
        <taxon>Odynerus</taxon>
    </lineage>
</organism>
<accession>A0AAD9S1E0</accession>
<dbReference type="Proteomes" id="UP001258017">
    <property type="component" value="Unassembled WGS sequence"/>
</dbReference>
<dbReference type="AlphaFoldDB" id="A0AAD9S1E0"/>
<proteinExistence type="predicted"/>
<sequence length="68" mass="7594">MLLKHIVGLLIERGCIKATPESAISIEGIVHCSPIIIVTAVGRKEMYRLSCVDQGQREPRFFRNTKGL</sequence>